<dbReference type="SUPFAM" id="SSF51735">
    <property type="entry name" value="NAD(P)-binding Rossmann-fold domains"/>
    <property type="match status" value="1"/>
</dbReference>
<dbReference type="EMBL" id="CP092471">
    <property type="protein sequence ID" value="UVI40677.1"/>
    <property type="molecule type" value="Genomic_DNA"/>
</dbReference>
<dbReference type="InterPro" id="IPR020904">
    <property type="entry name" value="Sc_DH/Rdtase_CS"/>
</dbReference>
<evidence type="ECO:0000259" key="1">
    <source>
        <dbReference type="SMART" id="SM00822"/>
    </source>
</evidence>
<dbReference type="PRINTS" id="PR00081">
    <property type="entry name" value="GDHRDH"/>
</dbReference>
<dbReference type="NCBIfam" id="NF005559">
    <property type="entry name" value="PRK07231.1"/>
    <property type="match status" value="1"/>
</dbReference>
<gene>
    <name evidence="2" type="ORF">L1F33_07000</name>
</gene>
<dbReference type="SMART" id="SM00822">
    <property type="entry name" value="PKS_KR"/>
    <property type="match status" value="1"/>
</dbReference>
<dbReference type="RefSeq" id="WP_265561208.1">
    <property type="nucleotide sequence ID" value="NZ_CP092471.1"/>
</dbReference>
<protein>
    <submittedName>
        <fullName evidence="2">SDR family oxidoreductase</fullName>
    </submittedName>
</protein>
<name>A0ABY5T1J9_9SPHN</name>
<dbReference type="PANTHER" id="PTHR43975:SF2">
    <property type="entry name" value="EG:BACR7A4.14 PROTEIN-RELATED"/>
    <property type="match status" value="1"/>
</dbReference>
<keyword evidence="3" id="KW-1185">Reference proteome</keyword>
<dbReference type="CDD" id="cd05233">
    <property type="entry name" value="SDR_c"/>
    <property type="match status" value="1"/>
</dbReference>
<sequence length="261" mass="27453">MEDNLQRFAGKTVIVTGSSSGIGEGIAKRFASEGANVVLNSRSREDLEKVAADLDDDRTLIVEGDVGEVDFARTIITKTIERFGALDVLVNNAGIGIPGPLVDAEDDDIDSIFEINVKGLIRMCRAAIPHLVESGGSIVNTSSVSGLGGDWTMPLYCASKGAVSNFTRALALQLGEQGVRVNAVCPSMTRSDMTNGMADNQDLMDAFNRRMPLGAPAEPEEVAAVVAFLASRDARHVTGVNLPVDGGVNASNGQPNFGAFK</sequence>
<dbReference type="InterPro" id="IPR036291">
    <property type="entry name" value="NAD(P)-bd_dom_sf"/>
</dbReference>
<reference evidence="2" key="1">
    <citation type="submission" date="2022-02" db="EMBL/GenBank/DDBJ databases">
        <title>Qipengyuania spongiae sp. nov., isolated from marine sponge.</title>
        <authorList>
            <person name="Li Z."/>
            <person name="Zhang M."/>
        </authorList>
    </citation>
    <scope>NUCLEOTIDE SEQUENCE</scope>
    <source>
        <strain evidence="2">PHS-Z21</strain>
    </source>
</reference>
<evidence type="ECO:0000313" key="2">
    <source>
        <dbReference type="EMBL" id="UVI40677.1"/>
    </source>
</evidence>
<dbReference type="Proteomes" id="UP001065265">
    <property type="component" value="Chromosome"/>
</dbReference>
<evidence type="ECO:0000313" key="3">
    <source>
        <dbReference type="Proteomes" id="UP001065265"/>
    </source>
</evidence>
<organism evidence="2 3">
    <name type="scientific">Qipengyuania spongiae</name>
    <dbReference type="NCBI Taxonomy" id="2909673"/>
    <lineage>
        <taxon>Bacteria</taxon>
        <taxon>Pseudomonadati</taxon>
        <taxon>Pseudomonadota</taxon>
        <taxon>Alphaproteobacteria</taxon>
        <taxon>Sphingomonadales</taxon>
        <taxon>Erythrobacteraceae</taxon>
        <taxon>Qipengyuania</taxon>
    </lineage>
</organism>
<dbReference type="PRINTS" id="PR00080">
    <property type="entry name" value="SDRFAMILY"/>
</dbReference>
<dbReference type="PROSITE" id="PS00061">
    <property type="entry name" value="ADH_SHORT"/>
    <property type="match status" value="1"/>
</dbReference>
<dbReference type="InterPro" id="IPR002347">
    <property type="entry name" value="SDR_fam"/>
</dbReference>
<accession>A0ABY5T1J9</accession>
<dbReference type="Gene3D" id="3.40.50.720">
    <property type="entry name" value="NAD(P)-binding Rossmann-like Domain"/>
    <property type="match status" value="1"/>
</dbReference>
<proteinExistence type="predicted"/>
<dbReference type="Pfam" id="PF13561">
    <property type="entry name" value="adh_short_C2"/>
    <property type="match status" value="1"/>
</dbReference>
<feature type="domain" description="Ketoreductase" evidence="1">
    <location>
        <begin position="11"/>
        <end position="188"/>
    </location>
</feature>
<dbReference type="PANTHER" id="PTHR43975">
    <property type="entry name" value="ZGC:101858"/>
    <property type="match status" value="1"/>
</dbReference>
<dbReference type="InterPro" id="IPR057326">
    <property type="entry name" value="KR_dom"/>
</dbReference>